<accession>A0A7C4D7H6</accession>
<keyword evidence="5 9" id="KW-0540">Nuclease</keyword>
<evidence type="ECO:0000256" key="6">
    <source>
        <dbReference type="ARBA" id="ARBA00022723"/>
    </source>
</evidence>
<evidence type="ECO:0000256" key="3">
    <source>
        <dbReference type="ARBA" id="ARBA00009504"/>
    </source>
</evidence>
<evidence type="ECO:0000259" key="10">
    <source>
        <dbReference type="SMART" id="SM01194"/>
    </source>
</evidence>
<dbReference type="Pfam" id="PF03464">
    <property type="entry name" value="eRF1_2"/>
    <property type="match status" value="1"/>
</dbReference>
<dbReference type="InterPro" id="IPR004405">
    <property type="entry name" value="TF_pelota"/>
</dbReference>
<keyword evidence="6 9" id="KW-0479">Metal-binding</keyword>
<sequence length="352" mass="40207">MKIINKDLKKGFIELVVENEDDLWIIHTILERGDVVLAKTSREIKLGEKSTRVSMDIALRVEKIEYESFTDRVRIHGIVVEAPEEYGVKGKHHTIAISPGSKLTIWKSRWLEHQLDRLNRSSLVERKIVATILDYDEACISLITEQGVKVIYEIHSHIPGKRDPEGFTTFLNKYLEEVALKTIELTRQHGVKIVIVASPGDLASRIVDLIKNSVDKLIRDYVSTGGCIGLNELMRRDTVKKALFELSIVNAYEILDEFKQYLVKEPCLIAYGIDDVEYAVKNNAVKKLVVSTDLLRNSDDSLRTRVNEILEEAYRRRAEITIVPRDTDVNKEINGFGGIIAILRYPLKRLIE</sequence>
<dbReference type="SUPFAM" id="SSF53137">
    <property type="entry name" value="Translational machinery components"/>
    <property type="match status" value="1"/>
</dbReference>
<dbReference type="EMBL" id="DTAN01000056">
    <property type="protein sequence ID" value="HGU64863.1"/>
    <property type="molecule type" value="Genomic_DNA"/>
</dbReference>
<comment type="subunit">
    <text evidence="9">Monomer.</text>
</comment>
<keyword evidence="4 9" id="KW-0963">Cytoplasm</keyword>
<keyword evidence="8 9" id="KW-0378">Hydrolase</keyword>
<evidence type="ECO:0000313" key="11">
    <source>
        <dbReference type="EMBL" id="HGM58940.1"/>
    </source>
</evidence>
<dbReference type="SUPFAM" id="SSF55315">
    <property type="entry name" value="L30e-like"/>
    <property type="match status" value="1"/>
</dbReference>
<comment type="cofactor">
    <cofactor evidence="1 9">
        <name>a divalent metal cation</name>
        <dbReference type="ChEBI" id="CHEBI:60240"/>
    </cofactor>
</comment>
<dbReference type="GO" id="GO:0046872">
    <property type="term" value="F:metal ion binding"/>
    <property type="evidence" value="ECO:0007669"/>
    <property type="project" value="UniProtKB-UniRule"/>
</dbReference>
<feature type="domain" description="eRF1/Pelota-like N-terminal" evidence="10">
    <location>
        <begin position="1"/>
        <end position="123"/>
    </location>
</feature>
<dbReference type="InterPro" id="IPR005140">
    <property type="entry name" value="eRF1_Pelota-like_N"/>
</dbReference>
<dbReference type="PANTHER" id="PTHR10853:SF0">
    <property type="entry name" value="PROTEIN PELOTA HOMOLOG"/>
    <property type="match status" value="1"/>
</dbReference>
<dbReference type="EMBL" id="DTBJ01000039">
    <property type="protein sequence ID" value="HGM58940.1"/>
    <property type="molecule type" value="Genomic_DNA"/>
</dbReference>
<dbReference type="Gene3D" id="2.30.30.870">
    <property type="entry name" value="Pelota, domain A"/>
    <property type="match status" value="1"/>
</dbReference>
<evidence type="ECO:0000256" key="7">
    <source>
        <dbReference type="ARBA" id="ARBA00022759"/>
    </source>
</evidence>
<comment type="function">
    <text evidence="9">May function in recognizing stalled ribosomes, interact with stem-loop structures in stalled mRNA molecules, and effect endonucleolytic cleavage of the mRNA. May play a role in the release non-functional ribosomes and degradation of damaged mRNAs. Has endoribonuclease activity.</text>
</comment>
<dbReference type="Gene3D" id="3.30.1330.30">
    <property type="match status" value="1"/>
</dbReference>
<dbReference type="InterPro" id="IPR058547">
    <property type="entry name" value="Pelota_N"/>
</dbReference>
<name>A0A7C4D7H6_STAMA</name>
<dbReference type="InterPro" id="IPR029064">
    <property type="entry name" value="Ribosomal_eL30-like_sf"/>
</dbReference>
<evidence type="ECO:0000256" key="5">
    <source>
        <dbReference type="ARBA" id="ARBA00022722"/>
    </source>
</evidence>
<proteinExistence type="inferred from homology"/>
<gene>
    <name evidence="9" type="primary">pelA</name>
    <name evidence="12" type="ORF">ENT92_01425</name>
    <name evidence="11" type="ORF">ENU14_05095</name>
</gene>
<protein>
    <recommendedName>
        <fullName evidence="9">Protein pelota homolog</fullName>
        <ecNumber evidence="9">3.1.-.-</ecNumber>
    </recommendedName>
</protein>
<evidence type="ECO:0000256" key="9">
    <source>
        <dbReference type="HAMAP-Rule" id="MF_01853"/>
    </source>
</evidence>
<evidence type="ECO:0000256" key="2">
    <source>
        <dbReference type="ARBA" id="ARBA00004496"/>
    </source>
</evidence>
<comment type="domain">
    <text evidence="9">The N-terminal domain has the RNA-binding Sm fold. It harbors the endoribonuclease activity.</text>
</comment>
<dbReference type="PANTHER" id="PTHR10853">
    <property type="entry name" value="PELOTA"/>
    <property type="match status" value="1"/>
</dbReference>
<evidence type="ECO:0000256" key="8">
    <source>
        <dbReference type="ARBA" id="ARBA00022801"/>
    </source>
</evidence>
<dbReference type="Pfam" id="PF26356">
    <property type="entry name" value="Pelota_N"/>
    <property type="match status" value="1"/>
</dbReference>
<dbReference type="Gene3D" id="3.30.420.60">
    <property type="entry name" value="eRF1 domain 2"/>
    <property type="match status" value="1"/>
</dbReference>
<dbReference type="GO" id="GO:0032790">
    <property type="term" value="P:ribosome disassembly"/>
    <property type="evidence" value="ECO:0007669"/>
    <property type="project" value="TreeGrafter"/>
</dbReference>
<dbReference type="GO" id="GO:0016787">
    <property type="term" value="F:hydrolase activity"/>
    <property type="evidence" value="ECO:0007669"/>
    <property type="project" value="UniProtKB-KW"/>
</dbReference>
<dbReference type="InterPro" id="IPR005141">
    <property type="entry name" value="eRF1_2"/>
</dbReference>
<dbReference type="InterPro" id="IPR042226">
    <property type="entry name" value="eFR1_2_sf"/>
</dbReference>
<dbReference type="HAMAP" id="MF_01853">
    <property type="entry name" value="PelO"/>
    <property type="match status" value="1"/>
</dbReference>
<keyword evidence="7 9" id="KW-0255">Endonuclease</keyword>
<dbReference type="InterPro" id="IPR038069">
    <property type="entry name" value="Pelota/DOM34_N"/>
</dbReference>
<evidence type="ECO:0000313" key="12">
    <source>
        <dbReference type="EMBL" id="HGU64863.1"/>
    </source>
</evidence>
<dbReference type="NCBIfam" id="TIGR00111">
    <property type="entry name" value="pelota"/>
    <property type="match status" value="1"/>
</dbReference>
<dbReference type="GO" id="GO:0070966">
    <property type="term" value="P:nuclear-transcribed mRNA catabolic process, no-go decay"/>
    <property type="evidence" value="ECO:0007669"/>
    <property type="project" value="InterPro"/>
</dbReference>
<dbReference type="SUPFAM" id="SSF159065">
    <property type="entry name" value="Dom34/Pelota N-terminal domain-like"/>
    <property type="match status" value="1"/>
</dbReference>
<dbReference type="GO" id="GO:0071025">
    <property type="term" value="P:RNA surveillance"/>
    <property type="evidence" value="ECO:0007669"/>
    <property type="project" value="InterPro"/>
</dbReference>
<dbReference type="SMART" id="SM01194">
    <property type="entry name" value="eRF1_1"/>
    <property type="match status" value="1"/>
</dbReference>
<organism evidence="11">
    <name type="scientific">Staphylothermus marinus</name>
    <dbReference type="NCBI Taxonomy" id="2280"/>
    <lineage>
        <taxon>Archaea</taxon>
        <taxon>Thermoproteota</taxon>
        <taxon>Thermoprotei</taxon>
        <taxon>Desulfurococcales</taxon>
        <taxon>Desulfurococcaceae</taxon>
        <taxon>Staphylothermus</taxon>
    </lineage>
</organism>
<dbReference type="GO" id="GO:0004519">
    <property type="term" value="F:endonuclease activity"/>
    <property type="evidence" value="ECO:0007669"/>
    <property type="project" value="UniProtKB-UniRule"/>
</dbReference>
<comment type="similarity">
    <text evidence="3 9">Belongs to the eukaryotic release factor 1 family. Pelota subfamily.</text>
</comment>
<dbReference type="GO" id="GO:0070651">
    <property type="term" value="P:nonfunctional rRNA decay"/>
    <property type="evidence" value="ECO:0007669"/>
    <property type="project" value="TreeGrafter"/>
</dbReference>
<dbReference type="GO" id="GO:0005737">
    <property type="term" value="C:cytoplasm"/>
    <property type="evidence" value="ECO:0007669"/>
    <property type="project" value="UniProtKB-SubCell"/>
</dbReference>
<evidence type="ECO:0000256" key="4">
    <source>
        <dbReference type="ARBA" id="ARBA00022490"/>
    </source>
</evidence>
<dbReference type="InterPro" id="IPR005142">
    <property type="entry name" value="eRF1_3"/>
</dbReference>
<reference evidence="11" key="1">
    <citation type="journal article" date="2020" name="mSystems">
        <title>Genome- and Community-Level Interaction Insights into Carbon Utilization and Element Cycling Functions of Hydrothermarchaeota in Hydrothermal Sediment.</title>
        <authorList>
            <person name="Zhou Z."/>
            <person name="Liu Y."/>
            <person name="Xu W."/>
            <person name="Pan J."/>
            <person name="Luo Z.H."/>
            <person name="Li M."/>
        </authorList>
    </citation>
    <scope>NUCLEOTIDE SEQUENCE [LARGE SCALE GENOMIC DNA]</scope>
    <source>
        <strain evidence="12">SpSt-622</strain>
        <strain evidence="11">SpSt-642</strain>
    </source>
</reference>
<dbReference type="EC" id="3.1.-.-" evidence="9"/>
<dbReference type="Pfam" id="PF03465">
    <property type="entry name" value="eRF1_3"/>
    <property type="match status" value="1"/>
</dbReference>
<dbReference type="AlphaFoldDB" id="A0A7C4D7H6"/>
<comment type="subcellular location">
    <subcellularLocation>
        <location evidence="2 9">Cytoplasm</location>
    </subcellularLocation>
</comment>
<comment type="caution">
    <text evidence="11">The sequence shown here is derived from an EMBL/GenBank/DDBJ whole genome shotgun (WGS) entry which is preliminary data.</text>
</comment>
<evidence type="ECO:0000256" key="1">
    <source>
        <dbReference type="ARBA" id="ARBA00001968"/>
    </source>
</evidence>
<dbReference type="GO" id="GO:0070481">
    <property type="term" value="P:nuclear-transcribed mRNA catabolic process, non-stop decay"/>
    <property type="evidence" value="ECO:0007669"/>
    <property type="project" value="InterPro"/>
</dbReference>
<dbReference type="InterPro" id="IPR023521">
    <property type="entry name" value="Pelota_arc"/>
</dbReference>